<evidence type="ECO:0000256" key="1">
    <source>
        <dbReference type="SAM" id="MobiDB-lite"/>
    </source>
</evidence>
<accession>A0ABZ3HA93</accession>
<dbReference type="NCBIfam" id="TIGR02532">
    <property type="entry name" value="IV_pilin_GFxxxE"/>
    <property type="match status" value="1"/>
</dbReference>
<evidence type="ECO:0000313" key="3">
    <source>
        <dbReference type="Proteomes" id="UP001447842"/>
    </source>
</evidence>
<sequence>MKRAFTMIEMIFAIIIIGITVAGVSQIMTRSGNTMEGALSQEAVFLASMEAAKIFSHRWDPNSKDTSSELAYSKILDTNWDANHKRTCLDTATGSKYTVPCAADDIQTVLRYGGIAEDKHRRFHSQSTASSQPYPDGVPDGTTDINITNEHGYKRTYQVAVNSGYIGTAFATGTVGGPTDIKMTVVSINDKNNGNANLVRMRVYSYNIGEIDYAKRTFQ</sequence>
<reference evidence="2 3" key="1">
    <citation type="submission" date="2024-03" db="EMBL/GenBank/DDBJ databases">
        <title>Sulfurimonas sp. HSL3-1.</title>
        <authorList>
            <person name="Wang S."/>
        </authorList>
    </citation>
    <scope>NUCLEOTIDE SEQUENCE [LARGE SCALE GENOMIC DNA]</scope>
    <source>
        <strain evidence="2 3">HSL3-1</strain>
    </source>
</reference>
<feature type="region of interest" description="Disordered" evidence="1">
    <location>
        <begin position="121"/>
        <end position="147"/>
    </location>
</feature>
<keyword evidence="3" id="KW-1185">Reference proteome</keyword>
<protein>
    <submittedName>
        <fullName evidence="2">Prepilin-type N-terminal cleavage/methylation domain-containing protein</fullName>
    </submittedName>
</protein>
<dbReference type="InterPro" id="IPR012902">
    <property type="entry name" value="N_methyl_site"/>
</dbReference>
<organism evidence="2 3">
    <name type="scientific">Sulfurimonas diazotrophicus</name>
    <dbReference type="NCBI Taxonomy" id="3131939"/>
    <lineage>
        <taxon>Bacteria</taxon>
        <taxon>Pseudomonadati</taxon>
        <taxon>Campylobacterota</taxon>
        <taxon>Epsilonproteobacteria</taxon>
        <taxon>Campylobacterales</taxon>
        <taxon>Sulfurimonadaceae</taxon>
        <taxon>Sulfurimonas</taxon>
    </lineage>
</organism>
<dbReference type="EMBL" id="CP147920">
    <property type="protein sequence ID" value="XAU14650.1"/>
    <property type="molecule type" value="Genomic_DNA"/>
</dbReference>
<proteinExistence type="predicted"/>
<name>A0ABZ3HA93_9BACT</name>
<gene>
    <name evidence="2" type="ORF">WCY31_10405</name>
</gene>
<dbReference type="Proteomes" id="UP001447842">
    <property type="component" value="Chromosome"/>
</dbReference>
<evidence type="ECO:0000313" key="2">
    <source>
        <dbReference type="EMBL" id="XAU14650.1"/>
    </source>
</evidence>
<dbReference type="RefSeq" id="WP_345969756.1">
    <property type="nucleotide sequence ID" value="NZ_CP147920.1"/>
</dbReference>